<dbReference type="InterPro" id="IPR024775">
    <property type="entry name" value="DinB-like"/>
</dbReference>
<dbReference type="Proteomes" id="UP000541857">
    <property type="component" value="Unassembled WGS sequence"/>
</dbReference>
<feature type="domain" description="DinB-like" evidence="1">
    <location>
        <begin position="10"/>
        <end position="170"/>
    </location>
</feature>
<dbReference type="RefSeq" id="WP_182204290.1">
    <property type="nucleotide sequence ID" value="NZ_JACGLT010000004.1"/>
</dbReference>
<gene>
    <name evidence="2" type="ORF">H3Z82_07365</name>
</gene>
<reference evidence="2 3" key="1">
    <citation type="submission" date="2020-07" db="EMBL/GenBank/DDBJ databases">
        <title>Bacterium isolated from marine sediment.</title>
        <authorList>
            <person name="Shang D."/>
        </authorList>
    </citation>
    <scope>NUCLEOTIDE SEQUENCE [LARGE SCALE GENOMIC DNA]</scope>
    <source>
        <strain evidence="2 3">F6074</strain>
    </source>
</reference>
<dbReference type="AlphaFoldDB" id="A0A7W2M4Y7"/>
<evidence type="ECO:0000313" key="3">
    <source>
        <dbReference type="Proteomes" id="UP000541857"/>
    </source>
</evidence>
<dbReference type="SUPFAM" id="SSF109854">
    <property type="entry name" value="DinB/YfiT-like putative metalloenzymes"/>
    <property type="match status" value="1"/>
</dbReference>
<sequence length="174" mass="21013">MHKDEIADLLEENYHTLINWLQIQDNEKWTQGPENKWTTGQQALHLLQSIKPLNDILSMPRFFFKYAFGKNTRELRDYDTIVKNYQEILKDNKDYVFKASKNMKAPKLKDKNYILNRLQVESKKLQYKIRRISDKNLDTLVLPHQLMGKMPIREVLMWTAHHVDHHTKQLQKYY</sequence>
<dbReference type="EMBL" id="JACGLT010000004">
    <property type="protein sequence ID" value="MBA6152541.1"/>
    <property type="molecule type" value="Genomic_DNA"/>
</dbReference>
<accession>A0A7W2M4Y7</accession>
<keyword evidence="3" id="KW-1185">Reference proteome</keyword>
<name>A0A7W2M4Y7_9FLAO</name>
<protein>
    <submittedName>
        <fullName evidence="2">DinB family protein</fullName>
    </submittedName>
</protein>
<comment type="caution">
    <text evidence="2">The sequence shown here is derived from an EMBL/GenBank/DDBJ whole genome shotgun (WGS) entry which is preliminary data.</text>
</comment>
<organism evidence="2 3">
    <name type="scientific">Gelidibacter maritimus</name>
    <dbReference type="NCBI Taxonomy" id="2761487"/>
    <lineage>
        <taxon>Bacteria</taxon>
        <taxon>Pseudomonadati</taxon>
        <taxon>Bacteroidota</taxon>
        <taxon>Flavobacteriia</taxon>
        <taxon>Flavobacteriales</taxon>
        <taxon>Flavobacteriaceae</taxon>
        <taxon>Gelidibacter</taxon>
    </lineage>
</organism>
<dbReference type="Gene3D" id="1.20.120.450">
    <property type="entry name" value="dinb family like domain"/>
    <property type="match status" value="1"/>
</dbReference>
<dbReference type="Pfam" id="PF12867">
    <property type="entry name" value="DinB_2"/>
    <property type="match status" value="1"/>
</dbReference>
<dbReference type="InterPro" id="IPR034660">
    <property type="entry name" value="DinB/YfiT-like"/>
</dbReference>
<evidence type="ECO:0000313" key="2">
    <source>
        <dbReference type="EMBL" id="MBA6152541.1"/>
    </source>
</evidence>
<evidence type="ECO:0000259" key="1">
    <source>
        <dbReference type="Pfam" id="PF12867"/>
    </source>
</evidence>
<proteinExistence type="predicted"/>